<dbReference type="AlphaFoldDB" id="A0A931CPM2"/>
<protein>
    <submittedName>
        <fullName evidence="2">Periplasmic heavy metal sensor</fullName>
    </submittedName>
</protein>
<dbReference type="Pfam" id="PF13801">
    <property type="entry name" value="Metal_resist"/>
    <property type="match status" value="1"/>
</dbReference>
<dbReference type="EMBL" id="JACCQK010000131">
    <property type="protein sequence ID" value="MBG0778872.1"/>
    <property type="molecule type" value="Genomic_DNA"/>
</dbReference>
<gene>
    <name evidence="2" type="ORF">H0S81_02965</name>
</gene>
<dbReference type="Gene3D" id="1.20.120.1490">
    <property type="match status" value="1"/>
</dbReference>
<proteinExistence type="predicted"/>
<accession>A0A931CPM2</accession>
<dbReference type="Proteomes" id="UP000706172">
    <property type="component" value="Unassembled WGS sequence"/>
</dbReference>
<feature type="region of interest" description="Disordered" evidence="1">
    <location>
        <begin position="136"/>
        <end position="174"/>
    </location>
</feature>
<name>A0A931CPM2_9BACT</name>
<comment type="caution">
    <text evidence="2">The sequence shown here is derived from an EMBL/GenBank/DDBJ whole genome shotgun (WGS) entry which is preliminary data.</text>
</comment>
<sequence length="174" mass="18996">MKKALILITALIAVGLLSTYAFSWGPGKGMGGYGGSTNCPGIDQNAYTDLTEAQKDELATLRQQFIDDTYELRTSMMQKHNEIRLLMETSQPDRKKLSQLNTEVSDLMKQLQENRIDFMLTAKKVAPEVTFGQGMGRGYHNGPGKGNCPKSGQGYGQGQNYDGNRGSGSGSGRY</sequence>
<feature type="compositionally biased region" description="Gly residues" evidence="1">
    <location>
        <begin position="136"/>
        <end position="145"/>
    </location>
</feature>
<evidence type="ECO:0000313" key="3">
    <source>
        <dbReference type="Proteomes" id="UP000706172"/>
    </source>
</evidence>
<organism evidence="2 3">
    <name type="scientific">Desulfotignum balticum</name>
    <dbReference type="NCBI Taxonomy" id="115781"/>
    <lineage>
        <taxon>Bacteria</taxon>
        <taxon>Pseudomonadati</taxon>
        <taxon>Thermodesulfobacteriota</taxon>
        <taxon>Desulfobacteria</taxon>
        <taxon>Desulfobacterales</taxon>
        <taxon>Desulfobacteraceae</taxon>
        <taxon>Desulfotignum</taxon>
    </lineage>
</organism>
<evidence type="ECO:0000256" key="1">
    <source>
        <dbReference type="SAM" id="MobiDB-lite"/>
    </source>
</evidence>
<dbReference type="InterPro" id="IPR025961">
    <property type="entry name" value="Metal_resist"/>
</dbReference>
<reference evidence="2" key="1">
    <citation type="submission" date="2020-07" db="EMBL/GenBank/DDBJ databases">
        <title>Severe corrosion of carbon steel in oil field produced water can be linked to methanogenic archaea containing a special type of NiFe hydrogenase.</title>
        <authorList>
            <person name="Lahme S."/>
            <person name="Mand J."/>
            <person name="Longwell J."/>
            <person name="Smith R."/>
            <person name="Enning D."/>
        </authorList>
    </citation>
    <scope>NUCLEOTIDE SEQUENCE</scope>
    <source>
        <strain evidence="2">MIC098Bin6</strain>
    </source>
</reference>
<evidence type="ECO:0000313" key="2">
    <source>
        <dbReference type="EMBL" id="MBG0778872.1"/>
    </source>
</evidence>
<feature type="compositionally biased region" description="Gly residues" evidence="1">
    <location>
        <begin position="165"/>
        <end position="174"/>
    </location>
</feature>